<proteinExistence type="predicted"/>
<dbReference type="Pfam" id="PF14832">
    <property type="entry name" value="Tautomerase_3"/>
    <property type="match status" value="1"/>
</dbReference>
<dbReference type="Gene3D" id="3.30.429.10">
    <property type="entry name" value="Macrophage Migration Inhibitory Factor"/>
    <property type="match status" value="1"/>
</dbReference>
<dbReference type="EMBL" id="MU004288">
    <property type="protein sequence ID" value="KAF2663001.1"/>
    <property type="molecule type" value="Genomic_DNA"/>
</dbReference>
<gene>
    <name evidence="2" type="ORF">K491DRAFT_672819</name>
</gene>
<evidence type="ECO:0000313" key="3">
    <source>
        <dbReference type="Proteomes" id="UP000799324"/>
    </source>
</evidence>
<sequence>MPLWNIYHTESAFQDEDSRKALSKAITDMYVNNVGLPPFYVVVVFEPFPKGKLYVGGDHPKKPFVRITIAHIAKVTEEKDYPKLTSGLDKVLEPHIAAKGYDWEYHIDHTPLKLWKVNGVYAPEFGSSEMELWKLHNRVIHPEELTIKSTS</sequence>
<accession>A0A6A6TUK0</accession>
<dbReference type="InterPro" id="IPR014347">
    <property type="entry name" value="Tautomerase/MIF_sf"/>
</dbReference>
<evidence type="ECO:0000313" key="2">
    <source>
        <dbReference type="EMBL" id="KAF2663001.1"/>
    </source>
</evidence>
<name>A0A6A6TUK0_9PLEO</name>
<dbReference type="SUPFAM" id="SSF55331">
    <property type="entry name" value="Tautomerase/MIF"/>
    <property type="match status" value="1"/>
</dbReference>
<feature type="domain" description="Tautomerase cis-CaaD-like" evidence="1">
    <location>
        <begin position="1"/>
        <end position="138"/>
    </location>
</feature>
<organism evidence="2 3">
    <name type="scientific">Lophiostoma macrostomum CBS 122681</name>
    <dbReference type="NCBI Taxonomy" id="1314788"/>
    <lineage>
        <taxon>Eukaryota</taxon>
        <taxon>Fungi</taxon>
        <taxon>Dikarya</taxon>
        <taxon>Ascomycota</taxon>
        <taxon>Pezizomycotina</taxon>
        <taxon>Dothideomycetes</taxon>
        <taxon>Pleosporomycetidae</taxon>
        <taxon>Pleosporales</taxon>
        <taxon>Lophiostomataceae</taxon>
        <taxon>Lophiostoma</taxon>
    </lineage>
</organism>
<dbReference type="AlphaFoldDB" id="A0A6A6TUK0"/>
<reference evidence="2" key="1">
    <citation type="journal article" date="2020" name="Stud. Mycol.">
        <title>101 Dothideomycetes genomes: a test case for predicting lifestyles and emergence of pathogens.</title>
        <authorList>
            <person name="Haridas S."/>
            <person name="Albert R."/>
            <person name="Binder M."/>
            <person name="Bloem J."/>
            <person name="Labutti K."/>
            <person name="Salamov A."/>
            <person name="Andreopoulos B."/>
            <person name="Baker S."/>
            <person name="Barry K."/>
            <person name="Bills G."/>
            <person name="Bluhm B."/>
            <person name="Cannon C."/>
            <person name="Castanera R."/>
            <person name="Culley D."/>
            <person name="Daum C."/>
            <person name="Ezra D."/>
            <person name="Gonzalez J."/>
            <person name="Henrissat B."/>
            <person name="Kuo A."/>
            <person name="Liang C."/>
            <person name="Lipzen A."/>
            <person name="Lutzoni F."/>
            <person name="Magnuson J."/>
            <person name="Mondo S."/>
            <person name="Nolan M."/>
            <person name="Ohm R."/>
            <person name="Pangilinan J."/>
            <person name="Park H.-J."/>
            <person name="Ramirez L."/>
            <person name="Alfaro M."/>
            <person name="Sun H."/>
            <person name="Tritt A."/>
            <person name="Yoshinaga Y."/>
            <person name="Zwiers L.-H."/>
            <person name="Turgeon B."/>
            <person name="Goodwin S."/>
            <person name="Spatafora J."/>
            <person name="Crous P."/>
            <person name="Grigoriev I."/>
        </authorList>
    </citation>
    <scope>NUCLEOTIDE SEQUENCE</scope>
    <source>
        <strain evidence="2">CBS 122681</strain>
    </source>
</reference>
<protein>
    <recommendedName>
        <fullName evidence="1">Tautomerase cis-CaaD-like domain-containing protein</fullName>
    </recommendedName>
</protein>
<dbReference type="OrthoDB" id="2129288at2759"/>
<dbReference type="Proteomes" id="UP000799324">
    <property type="component" value="Unassembled WGS sequence"/>
</dbReference>
<keyword evidence="3" id="KW-1185">Reference proteome</keyword>
<evidence type="ECO:0000259" key="1">
    <source>
        <dbReference type="Pfam" id="PF14832"/>
    </source>
</evidence>
<dbReference type="InterPro" id="IPR028116">
    <property type="entry name" value="Cis-CaaD-like"/>
</dbReference>